<comment type="caution">
    <text evidence="3">The sequence shown here is derived from an EMBL/GenBank/DDBJ whole genome shotgun (WGS) entry which is preliminary data.</text>
</comment>
<protein>
    <submittedName>
        <fullName evidence="3">Uncharacterized protein</fullName>
    </submittedName>
</protein>
<feature type="compositionally biased region" description="Polar residues" evidence="1">
    <location>
        <begin position="123"/>
        <end position="147"/>
    </location>
</feature>
<name>A0ABD3GBQ9_9MARC</name>
<feature type="region of interest" description="Disordered" evidence="1">
    <location>
        <begin position="122"/>
        <end position="150"/>
    </location>
</feature>
<evidence type="ECO:0000256" key="2">
    <source>
        <dbReference type="SAM" id="Phobius"/>
    </source>
</evidence>
<dbReference type="Proteomes" id="UP001633002">
    <property type="component" value="Unassembled WGS sequence"/>
</dbReference>
<dbReference type="AlphaFoldDB" id="A0ABD3GBQ9"/>
<dbReference type="PANTHER" id="PTHR35124">
    <property type="entry name" value="CYTOCHROME P450 FAMILY PROTEIN"/>
    <property type="match status" value="1"/>
</dbReference>
<proteinExistence type="predicted"/>
<evidence type="ECO:0000313" key="3">
    <source>
        <dbReference type="EMBL" id="KAL3676388.1"/>
    </source>
</evidence>
<accession>A0ABD3GBQ9</accession>
<feature type="transmembrane region" description="Helical" evidence="2">
    <location>
        <begin position="49"/>
        <end position="72"/>
    </location>
</feature>
<organism evidence="3 4">
    <name type="scientific">Riccia sorocarpa</name>
    <dbReference type="NCBI Taxonomy" id="122646"/>
    <lineage>
        <taxon>Eukaryota</taxon>
        <taxon>Viridiplantae</taxon>
        <taxon>Streptophyta</taxon>
        <taxon>Embryophyta</taxon>
        <taxon>Marchantiophyta</taxon>
        <taxon>Marchantiopsida</taxon>
        <taxon>Marchantiidae</taxon>
        <taxon>Marchantiales</taxon>
        <taxon>Ricciaceae</taxon>
        <taxon>Riccia</taxon>
    </lineage>
</organism>
<evidence type="ECO:0000256" key="1">
    <source>
        <dbReference type="SAM" id="MobiDB-lite"/>
    </source>
</evidence>
<sequence length="692" mass="78089">MDSSGGCPRCRCQEKSVLHILAMLVPGKWWKELKTGGGRSSGKCNYRSWSILVQILLLMVVFALMISGLVVLSSFGTLLSWQHRISVYVDDHLMTTNVAEVIYSDGEVSNTTDLHRVEYHDQYSPSNSSGVTTGPVESNISTGSTTGPKLPYRKEPVVHYSAPNGSWYLEQLHAGKECRAAATSEVQLIGLERFQKTQGGTVRLPAGEDHELLLVSSDGEAVPGCNGGDYFETDLNGSRHGLDDLLIFEGRSYFVSCRFFLEIHMLPPDMTWILGTGEHWKSRPPVKDLGNGTYAVKLRVETRFAGNYSFQASLLFGSFSGLYQQPQKHAKFKTVLNVTLQFYVPERSAASAELESTDVETESLPLCREQDLQTYPWQGRWTRTKTNVSCRADADGRWRCLDPEEPCEFPYCEGPVGRLESNGWAYSTEDCHFRIFTQSEAWNCLAGKHIFFWGDSNHPDTTRNLLNFLLGKNFGNFPRIYDRVFDNPQNPEQNVRFSVIFNGHVIMKRNNMGLTVLANEKYTASIRQMLDPESIFGNRIPDALILNSGIHDGIWWKDLTEYISASSTASSFWASVWRNTSRENDDGSKRPKVVYRTTIVPAGASRSMPANPQKMEVLNHIMVDNMVRAFGRENLRIVDAFDMTFPFHYDNFYSDGGHYGRIPNPNSWWPGGHMYFVDVMLAHILLNSICPL</sequence>
<dbReference type="PANTHER" id="PTHR35124:SF4">
    <property type="entry name" value="CALCINEURIN-LIKE PHOSPHOESTERASE DOMAIN-CONTAINING PROTEIN"/>
    <property type="match status" value="1"/>
</dbReference>
<dbReference type="EMBL" id="JBJQOH010000008">
    <property type="protein sequence ID" value="KAL3676388.1"/>
    <property type="molecule type" value="Genomic_DNA"/>
</dbReference>
<gene>
    <name evidence="3" type="ORF">R1sor_026336</name>
</gene>
<keyword evidence="2" id="KW-0812">Transmembrane</keyword>
<keyword evidence="2" id="KW-0472">Membrane</keyword>
<keyword evidence="2" id="KW-1133">Transmembrane helix</keyword>
<reference evidence="3 4" key="1">
    <citation type="submission" date="2024-09" db="EMBL/GenBank/DDBJ databases">
        <title>Chromosome-scale assembly of Riccia sorocarpa.</title>
        <authorList>
            <person name="Paukszto L."/>
        </authorList>
    </citation>
    <scope>NUCLEOTIDE SEQUENCE [LARGE SCALE GENOMIC DNA]</scope>
    <source>
        <strain evidence="3">LP-2024</strain>
        <tissue evidence="3">Aerial parts of the thallus</tissue>
    </source>
</reference>
<keyword evidence="4" id="KW-1185">Reference proteome</keyword>
<evidence type="ECO:0000313" key="4">
    <source>
        <dbReference type="Proteomes" id="UP001633002"/>
    </source>
</evidence>